<proteinExistence type="predicted"/>
<dbReference type="EMBL" id="UYRR01031158">
    <property type="protein sequence ID" value="VDK46923.1"/>
    <property type="molecule type" value="Genomic_DNA"/>
</dbReference>
<name>A0A0M3JWU3_ANISI</name>
<organism evidence="4">
    <name type="scientific">Anisakis simplex</name>
    <name type="common">Herring worm</name>
    <dbReference type="NCBI Taxonomy" id="6269"/>
    <lineage>
        <taxon>Eukaryota</taxon>
        <taxon>Metazoa</taxon>
        <taxon>Ecdysozoa</taxon>
        <taxon>Nematoda</taxon>
        <taxon>Chromadorea</taxon>
        <taxon>Rhabditida</taxon>
        <taxon>Spirurina</taxon>
        <taxon>Ascaridomorpha</taxon>
        <taxon>Ascaridoidea</taxon>
        <taxon>Anisakidae</taxon>
        <taxon>Anisakis</taxon>
        <taxon>Anisakis simplex complex</taxon>
    </lineage>
</organism>
<reference evidence="4" key="1">
    <citation type="submission" date="2017-02" db="UniProtKB">
        <authorList>
            <consortium name="WormBaseParasite"/>
        </authorList>
    </citation>
    <scope>IDENTIFICATION</scope>
</reference>
<evidence type="ECO:0000313" key="2">
    <source>
        <dbReference type="EMBL" id="VDK46923.1"/>
    </source>
</evidence>
<protein>
    <submittedName>
        <fullName evidence="4">Secreted protein</fullName>
    </submittedName>
</protein>
<accession>A0A0M3JWU3</accession>
<gene>
    <name evidence="2" type="ORF">ASIM_LOCUS12244</name>
</gene>
<feature type="compositionally biased region" description="Basic and acidic residues" evidence="1">
    <location>
        <begin position="78"/>
        <end position="89"/>
    </location>
</feature>
<evidence type="ECO:0000313" key="3">
    <source>
        <dbReference type="Proteomes" id="UP000267096"/>
    </source>
</evidence>
<evidence type="ECO:0000313" key="4">
    <source>
        <dbReference type="WBParaSite" id="ASIM_0001277801-mRNA-1"/>
    </source>
</evidence>
<dbReference type="WBParaSite" id="ASIM_0001277801-mRNA-1">
    <property type="protein sequence ID" value="ASIM_0001277801-mRNA-1"/>
    <property type="gene ID" value="ASIM_0001277801"/>
</dbReference>
<evidence type="ECO:0000256" key="1">
    <source>
        <dbReference type="SAM" id="MobiDB-lite"/>
    </source>
</evidence>
<dbReference type="AlphaFoldDB" id="A0A0M3JWU3"/>
<keyword evidence="3" id="KW-1185">Reference proteome</keyword>
<sequence length="89" mass="10181">MQQANTLQFGFISSAVAKCFMHAMADACYSCVRRCVRTSPYARVGGRRAESRPRRARRDKQGTTIGASERLERHRKKYPAEVRQTENSE</sequence>
<feature type="region of interest" description="Disordered" evidence="1">
    <location>
        <begin position="43"/>
        <end position="89"/>
    </location>
</feature>
<dbReference type="Proteomes" id="UP000267096">
    <property type="component" value="Unassembled WGS sequence"/>
</dbReference>
<reference evidence="2 3" key="2">
    <citation type="submission" date="2018-11" db="EMBL/GenBank/DDBJ databases">
        <authorList>
            <consortium name="Pathogen Informatics"/>
        </authorList>
    </citation>
    <scope>NUCLEOTIDE SEQUENCE [LARGE SCALE GENOMIC DNA]</scope>
</reference>